<dbReference type="STRING" id="488538.SAR116_2003"/>
<keyword evidence="1" id="KW-0472">Membrane</keyword>
<sequence length="106" mass="11940">MSLLATLSYWLLLIEVWLILGLFFVILEVTLDGSMVIFLPLGIGSFMNGAILKIQHSTPMDSFAFLPETWEQTLISFAIFTVLASVTLRFVVRHKKADSTPDVNDY</sequence>
<accession>D5BN53</accession>
<dbReference type="KEGG" id="apb:SAR116_2003"/>
<keyword evidence="3" id="KW-1185">Reference proteome</keyword>
<evidence type="ECO:0000313" key="3">
    <source>
        <dbReference type="Proteomes" id="UP000007460"/>
    </source>
</evidence>
<feature type="transmembrane region" description="Helical" evidence="1">
    <location>
        <begin position="6"/>
        <end position="27"/>
    </location>
</feature>
<protein>
    <submittedName>
        <fullName evidence="2">Uncharacterized protein</fullName>
    </submittedName>
</protein>
<organism evidence="2 3">
    <name type="scientific">Puniceispirillum marinum (strain IMCC1322)</name>
    <dbReference type="NCBI Taxonomy" id="488538"/>
    <lineage>
        <taxon>Bacteria</taxon>
        <taxon>Pseudomonadati</taxon>
        <taxon>Pseudomonadota</taxon>
        <taxon>Alphaproteobacteria</taxon>
        <taxon>Candidatus Puniceispirillales</taxon>
        <taxon>Candidatus Puniceispirillaceae</taxon>
        <taxon>Candidatus Puniceispirillum</taxon>
    </lineage>
</organism>
<feature type="transmembrane region" description="Helical" evidence="1">
    <location>
        <begin position="34"/>
        <end position="54"/>
    </location>
</feature>
<keyword evidence="1" id="KW-1133">Transmembrane helix</keyword>
<dbReference type="RefSeq" id="WP_013046873.1">
    <property type="nucleotide sequence ID" value="NC_014010.1"/>
</dbReference>
<name>D5BN53_PUNMI</name>
<dbReference type="AlphaFoldDB" id="D5BN53"/>
<feature type="transmembrane region" description="Helical" evidence="1">
    <location>
        <begin position="74"/>
        <end position="92"/>
    </location>
</feature>
<dbReference type="HOGENOM" id="CLU_2220990_0_0_5"/>
<reference evidence="2 3" key="1">
    <citation type="journal article" date="2010" name="J. Bacteriol.">
        <title>Complete genome sequence of "Candidatus Puniceispirillum marinum" IMCC1322, a representative of the SAR116 clade in the Alphaproteobacteria.</title>
        <authorList>
            <person name="Oh H.M."/>
            <person name="Kwon K.K."/>
            <person name="Kang I."/>
            <person name="Kang S.G."/>
            <person name="Lee J.H."/>
            <person name="Kim S.J."/>
            <person name="Cho J.C."/>
        </authorList>
    </citation>
    <scope>NUCLEOTIDE SEQUENCE [LARGE SCALE GENOMIC DNA]</scope>
    <source>
        <strain evidence="2 3">IMCC1322</strain>
    </source>
</reference>
<evidence type="ECO:0000256" key="1">
    <source>
        <dbReference type="SAM" id="Phobius"/>
    </source>
</evidence>
<gene>
    <name evidence="2" type="ordered locus">SAR116_2003</name>
</gene>
<keyword evidence="1" id="KW-0812">Transmembrane</keyword>
<evidence type="ECO:0000313" key="2">
    <source>
        <dbReference type="EMBL" id="ADE40246.1"/>
    </source>
</evidence>
<proteinExistence type="predicted"/>
<dbReference type="Proteomes" id="UP000007460">
    <property type="component" value="Chromosome"/>
</dbReference>
<dbReference type="EMBL" id="CP001751">
    <property type="protein sequence ID" value="ADE40246.1"/>
    <property type="molecule type" value="Genomic_DNA"/>
</dbReference>